<comment type="subunit">
    <text evidence="9">Part of a complex composed of FtsB, FtsL and FtsQ.</text>
</comment>
<comment type="caution">
    <text evidence="12">The sequence shown here is derived from an EMBL/GenBank/DDBJ whole genome shotgun (WGS) entry which is preliminary data.</text>
</comment>
<comment type="subcellular location">
    <subcellularLocation>
        <location evidence="9">Cell inner membrane</location>
        <topology evidence="9">Single-pass type II membrane protein</topology>
    </subcellularLocation>
    <subcellularLocation>
        <location evidence="1">Membrane</location>
    </subcellularLocation>
    <text evidence="9">Localizes to the division septum.</text>
</comment>
<sequence length="286" mass="32092">MQAIRDTRSAPPPPRRKAGSRGAVRVQPAQPRQMPRLRLPSAGLQGIGRRLQQLLWPLLLVALGMGLYELGSRLMPLADRPIALISVEGDLQYIDGDAVQGVIEPYLQDSFLGIDLDGLHTDLQAMPWVAQASVRRVWPDRLVIQLDEQLPVARWGDSALLNNEGKAFMPQNIGSFSELPRLSGPERAKRKVMRQYQQFSGLLRPQGMVVSSLELRDRGSWFLTTEDGMQLLLGRDNLVEKMQRFMTVEQLMLSDRRDLIARVDLRYSNGMAVAWREAATAETAGE</sequence>
<evidence type="ECO:0000256" key="7">
    <source>
        <dbReference type="ARBA" id="ARBA00023136"/>
    </source>
</evidence>
<protein>
    <recommendedName>
        <fullName evidence="9">Cell division protein FtsQ</fullName>
    </recommendedName>
</protein>
<evidence type="ECO:0000256" key="1">
    <source>
        <dbReference type="ARBA" id="ARBA00004370"/>
    </source>
</evidence>
<feature type="region of interest" description="Disordered" evidence="10">
    <location>
        <begin position="1"/>
        <end position="32"/>
    </location>
</feature>
<evidence type="ECO:0000313" key="12">
    <source>
        <dbReference type="EMBL" id="ONM43250.1"/>
    </source>
</evidence>
<keyword evidence="5 9" id="KW-0812">Transmembrane</keyword>
<feature type="domain" description="POTRA" evidence="11">
    <location>
        <begin position="80"/>
        <end position="149"/>
    </location>
</feature>
<evidence type="ECO:0000256" key="6">
    <source>
        <dbReference type="ARBA" id="ARBA00022989"/>
    </source>
</evidence>
<reference evidence="12 13" key="1">
    <citation type="submission" date="2017-01" db="EMBL/GenBank/DDBJ databases">
        <title>Draft genome sequence of Pseudomonas pachastrellae type strain CCUG 46540T from a deep sea.</title>
        <authorList>
            <person name="Gomila M."/>
            <person name="Mulet M."/>
            <person name="Lalucat J."/>
            <person name="Garcia-Valdes E."/>
        </authorList>
    </citation>
    <scope>NUCLEOTIDE SEQUENCE [LARGE SCALE GENOMIC DNA]</scope>
    <source>
        <strain evidence="12 13">CCUG 46540</strain>
    </source>
</reference>
<name>A0A1S8DFE2_9GAMM</name>
<organism evidence="12 13">
    <name type="scientific">Halopseudomonas pachastrellae</name>
    <dbReference type="NCBI Taxonomy" id="254161"/>
    <lineage>
        <taxon>Bacteria</taxon>
        <taxon>Pseudomonadati</taxon>
        <taxon>Pseudomonadota</taxon>
        <taxon>Gammaproteobacteria</taxon>
        <taxon>Pseudomonadales</taxon>
        <taxon>Pseudomonadaceae</taxon>
        <taxon>Halopseudomonas</taxon>
    </lineage>
</organism>
<dbReference type="GO" id="GO:0090529">
    <property type="term" value="P:cell septum assembly"/>
    <property type="evidence" value="ECO:0007669"/>
    <property type="project" value="InterPro"/>
</dbReference>
<dbReference type="AlphaFoldDB" id="A0A1S8DFE2"/>
<dbReference type="InterPro" id="IPR034746">
    <property type="entry name" value="POTRA"/>
</dbReference>
<gene>
    <name evidence="9" type="primary">ftsQ</name>
    <name evidence="12" type="ORF">BXT89_13810</name>
</gene>
<evidence type="ECO:0000313" key="13">
    <source>
        <dbReference type="Proteomes" id="UP000242847"/>
    </source>
</evidence>
<dbReference type="Gene3D" id="3.40.50.11690">
    <property type="entry name" value="Cell division protein FtsQ/DivIB"/>
    <property type="match status" value="1"/>
</dbReference>
<evidence type="ECO:0000256" key="8">
    <source>
        <dbReference type="ARBA" id="ARBA00023306"/>
    </source>
</evidence>
<evidence type="ECO:0000256" key="9">
    <source>
        <dbReference type="HAMAP-Rule" id="MF_00911"/>
    </source>
</evidence>
<dbReference type="RefSeq" id="WP_083728264.1">
    <property type="nucleotide sequence ID" value="NZ_FOUD01000026.1"/>
</dbReference>
<dbReference type="Gene3D" id="3.10.20.310">
    <property type="entry name" value="membrane protein fhac"/>
    <property type="match status" value="1"/>
</dbReference>
<keyword evidence="4 9" id="KW-0132">Cell division</keyword>
<keyword evidence="6 9" id="KW-1133">Transmembrane helix</keyword>
<evidence type="ECO:0000256" key="5">
    <source>
        <dbReference type="ARBA" id="ARBA00022692"/>
    </source>
</evidence>
<dbReference type="GO" id="GO:0005886">
    <property type="term" value="C:plasma membrane"/>
    <property type="evidence" value="ECO:0007669"/>
    <property type="project" value="UniProtKB-SubCell"/>
</dbReference>
<comment type="function">
    <text evidence="9">Essential cell division protein. May link together the upstream cell division proteins, which are predominantly cytoplasmic, with the downstream cell division proteins, which are predominantly periplasmic. May control correct divisome assembly.</text>
</comment>
<dbReference type="STRING" id="254161.SAMN05216256_12620"/>
<dbReference type="PANTHER" id="PTHR35851">
    <property type="entry name" value="CELL DIVISION PROTEIN FTSQ"/>
    <property type="match status" value="1"/>
</dbReference>
<dbReference type="InterPro" id="IPR045335">
    <property type="entry name" value="FtsQ_C_sf"/>
</dbReference>
<dbReference type="Pfam" id="PF03799">
    <property type="entry name" value="FtsQ_DivIB_C"/>
    <property type="match status" value="1"/>
</dbReference>
<evidence type="ECO:0000256" key="2">
    <source>
        <dbReference type="ARBA" id="ARBA00022475"/>
    </source>
</evidence>
<keyword evidence="3 9" id="KW-0997">Cell inner membrane</keyword>
<evidence type="ECO:0000256" key="10">
    <source>
        <dbReference type="SAM" id="MobiDB-lite"/>
    </source>
</evidence>
<dbReference type="InterPro" id="IPR026579">
    <property type="entry name" value="FtsQ"/>
</dbReference>
<comment type="similarity">
    <text evidence="9">Belongs to the FtsQ/DivIB family. FtsQ subfamily.</text>
</comment>
<dbReference type="GO" id="GO:0043093">
    <property type="term" value="P:FtsZ-dependent cytokinesis"/>
    <property type="evidence" value="ECO:0007669"/>
    <property type="project" value="UniProtKB-UniRule"/>
</dbReference>
<dbReference type="HAMAP" id="MF_00911">
    <property type="entry name" value="FtsQ_subfam"/>
    <property type="match status" value="1"/>
</dbReference>
<dbReference type="OrthoDB" id="9790370at2"/>
<proteinExistence type="inferred from homology"/>
<dbReference type="InterPro" id="IPR013685">
    <property type="entry name" value="POTRA_FtsQ_type"/>
</dbReference>
<evidence type="ECO:0000256" key="4">
    <source>
        <dbReference type="ARBA" id="ARBA00022618"/>
    </source>
</evidence>
<keyword evidence="8 9" id="KW-0131">Cell cycle</keyword>
<keyword evidence="7 9" id="KW-0472">Membrane</keyword>
<dbReference type="EMBL" id="MUBC01000032">
    <property type="protein sequence ID" value="ONM43250.1"/>
    <property type="molecule type" value="Genomic_DNA"/>
</dbReference>
<keyword evidence="13" id="KW-1185">Reference proteome</keyword>
<evidence type="ECO:0000256" key="3">
    <source>
        <dbReference type="ARBA" id="ARBA00022519"/>
    </source>
</evidence>
<dbReference type="GO" id="GO:0032153">
    <property type="term" value="C:cell division site"/>
    <property type="evidence" value="ECO:0007669"/>
    <property type="project" value="UniProtKB-UniRule"/>
</dbReference>
<dbReference type="Proteomes" id="UP000242847">
    <property type="component" value="Unassembled WGS sequence"/>
</dbReference>
<dbReference type="PANTHER" id="PTHR35851:SF1">
    <property type="entry name" value="CELL DIVISION PROTEIN FTSQ"/>
    <property type="match status" value="1"/>
</dbReference>
<keyword evidence="2 9" id="KW-1003">Cell membrane</keyword>
<evidence type="ECO:0000259" key="11">
    <source>
        <dbReference type="PROSITE" id="PS51779"/>
    </source>
</evidence>
<dbReference type="Pfam" id="PF08478">
    <property type="entry name" value="POTRA_1"/>
    <property type="match status" value="1"/>
</dbReference>
<accession>A0A1S8DFE2</accession>
<feature type="transmembrane region" description="Helical" evidence="9">
    <location>
        <begin position="54"/>
        <end position="71"/>
    </location>
</feature>
<dbReference type="PROSITE" id="PS51779">
    <property type="entry name" value="POTRA"/>
    <property type="match status" value="1"/>
</dbReference>
<dbReference type="InterPro" id="IPR005548">
    <property type="entry name" value="Cell_div_FtsQ/DivIB_C"/>
</dbReference>